<evidence type="ECO:0000256" key="2">
    <source>
        <dbReference type="SAM" id="MobiDB-lite"/>
    </source>
</evidence>
<comment type="caution">
    <text evidence="4">The sequence shown here is derived from an EMBL/GenBank/DDBJ whole genome shotgun (WGS) entry which is preliminary data.</text>
</comment>
<dbReference type="Gene3D" id="3.30.70.330">
    <property type="match status" value="1"/>
</dbReference>
<proteinExistence type="predicted"/>
<dbReference type="Proteomes" id="UP001583186">
    <property type="component" value="Unassembled WGS sequence"/>
</dbReference>
<organism evidence="4 5">
    <name type="scientific">Sporothrix stenoceras</name>
    <dbReference type="NCBI Taxonomy" id="5173"/>
    <lineage>
        <taxon>Eukaryota</taxon>
        <taxon>Fungi</taxon>
        <taxon>Dikarya</taxon>
        <taxon>Ascomycota</taxon>
        <taxon>Pezizomycotina</taxon>
        <taxon>Sordariomycetes</taxon>
        <taxon>Sordariomycetidae</taxon>
        <taxon>Ophiostomatales</taxon>
        <taxon>Ophiostomataceae</taxon>
        <taxon>Sporothrix</taxon>
    </lineage>
</organism>
<keyword evidence="1" id="KW-0694">RNA-binding</keyword>
<protein>
    <recommendedName>
        <fullName evidence="3">RRM domain-containing protein</fullName>
    </recommendedName>
</protein>
<dbReference type="InterPro" id="IPR012677">
    <property type="entry name" value="Nucleotide-bd_a/b_plait_sf"/>
</dbReference>
<feature type="region of interest" description="Disordered" evidence="2">
    <location>
        <begin position="70"/>
        <end position="93"/>
    </location>
</feature>
<evidence type="ECO:0000313" key="4">
    <source>
        <dbReference type="EMBL" id="KAL1899832.1"/>
    </source>
</evidence>
<dbReference type="CDD" id="cd00590">
    <property type="entry name" value="RRM_SF"/>
    <property type="match status" value="1"/>
</dbReference>
<evidence type="ECO:0000259" key="3">
    <source>
        <dbReference type="PROSITE" id="PS50102"/>
    </source>
</evidence>
<accession>A0ABR3ZHZ2</accession>
<dbReference type="EMBL" id="JAWCUI010000011">
    <property type="protein sequence ID" value="KAL1899832.1"/>
    <property type="molecule type" value="Genomic_DNA"/>
</dbReference>
<dbReference type="InterPro" id="IPR000504">
    <property type="entry name" value="RRM_dom"/>
</dbReference>
<keyword evidence="5" id="KW-1185">Reference proteome</keyword>
<feature type="compositionally biased region" description="Low complexity" evidence="2">
    <location>
        <begin position="76"/>
        <end position="86"/>
    </location>
</feature>
<evidence type="ECO:0000256" key="1">
    <source>
        <dbReference type="PROSITE-ProRule" id="PRU00176"/>
    </source>
</evidence>
<feature type="domain" description="RRM" evidence="3">
    <location>
        <begin position="209"/>
        <end position="296"/>
    </location>
</feature>
<dbReference type="SUPFAM" id="SSF54928">
    <property type="entry name" value="RNA-binding domain, RBD"/>
    <property type="match status" value="1"/>
</dbReference>
<name>A0ABR3ZHZ2_9PEZI</name>
<sequence length="391" mass="42366">MNFADLKLLSREVASVDKCFINAKTSEGWVRVRSQHDFFKVCHHLNGLDYQGYILSASADNSSRSVYIWDQKKSRSSTNPSSSSRRAGAPHLSPYSKAASTLDYGHYGPGNEGVSPAEYNACYSYDSGYCSGASSSSGYPYSAEPSTQTVTAMAPDFASSQQYEGADCNSGSSWYPHYSSGSGVDYGCDYGYDHPVDCATGHGVVPQTVKVVVKNLSRHASTNELESYLLSAVGGRNMLQEDVRFPRQTSTSSSSSSSRQHAFLLFKTHSDALMAVNKLDKTKLLGLVIEARLATEMLLPIRGSPSSTSFYVPPLDNRSTTSSGDVGTVTGAATSIYDDDGCSAASGHWDGSQTKREKSHNLVVDGKSIYGHVKKAVEETKARDRKHKHRK</sequence>
<dbReference type="InterPro" id="IPR035979">
    <property type="entry name" value="RBD_domain_sf"/>
</dbReference>
<evidence type="ECO:0000313" key="5">
    <source>
        <dbReference type="Proteomes" id="UP001583186"/>
    </source>
</evidence>
<reference evidence="4 5" key="1">
    <citation type="journal article" date="2024" name="IMA Fungus">
        <title>IMA Genome - F19 : A genome assembly and annotation guide to empower mycologists, including annotated draft genome sequences of Ceratocystis pirilliformis, Diaporthe australafricana, Fusarium ophioides, Paecilomyces lecythidis, and Sporothrix stenoceras.</title>
        <authorList>
            <person name="Aylward J."/>
            <person name="Wilson A.M."/>
            <person name="Visagie C.M."/>
            <person name="Spraker J."/>
            <person name="Barnes I."/>
            <person name="Buitendag C."/>
            <person name="Ceriani C."/>
            <person name="Del Mar Angel L."/>
            <person name="du Plessis D."/>
            <person name="Fuchs T."/>
            <person name="Gasser K."/>
            <person name="Kramer D."/>
            <person name="Li W."/>
            <person name="Munsamy K."/>
            <person name="Piso A."/>
            <person name="Price J.L."/>
            <person name="Sonnekus B."/>
            <person name="Thomas C."/>
            <person name="van der Nest A."/>
            <person name="van Dijk A."/>
            <person name="van Heerden A."/>
            <person name="van Vuuren N."/>
            <person name="Yilmaz N."/>
            <person name="Duong T.A."/>
            <person name="van der Merwe N.A."/>
            <person name="Wingfield M.J."/>
            <person name="Wingfield B.D."/>
        </authorList>
    </citation>
    <scope>NUCLEOTIDE SEQUENCE [LARGE SCALE GENOMIC DNA]</scope>
    <source>
        <strain evidence="4 5">CMW 5346</strain>
    </source>
</reference>
<gene>
    <name evidence="4" type="ORF">Sste5346_002698</name>
</gene>
<dbReference type="PROSITE" id="PS50102">
    <property type="entry name" value="RRM"/>
    <property type="match status" value="1"/>
</dbReference>